<gene>
    <name evidence="3" type="ORF">HNQ51_001664</name>
</gene>
<dbReference type="InterPro" id="IPR008929">
    <property type="entry name" value="Chondroitin_lyas"/>
</dbReference>
<proteinExistence type="predicted"/>
<protein>
    <recommendedName>
        <fullName evidence="2">Heparinase II/III-like C-terminal domain-containing protein</fullName>
    </recommendedName>
</protein>
<dbReference type="GO" id="GO:0030313">
    <property type="term" value="C:cell envelope"/>
    <property type="evidence" value="ECO:0007669"/>
    <property type="project" value="UniProtKB-SubCell"/>
</dbReference>
<dbReference type="RefSeq" id="WP_175423559.1">
    <property type="nucleotide sequence ID" value="NZ_CP040709.1"/>
</dbReference>
<organism evidence="3 4">
    <name type="scientific">Inhella inkyongensis</name>
    <dbReference type="NCBI Taxonomy" id="392593"/>
    <lineage>
        <taxon>Bacteria</taxon>
        <taxon>Pseudomonadati</taxon>
        <taxon>Pseudomonadota</taxon>
        <taxon>Betaproteobacteria</taxon>
        <taxon>Burkholderiales</taxon>
        <taxon>Sphaerotilaceae</taxon>
        <taxon>Inhella</taxon>
    </lineage>
</organism>
<evidence type="ECO:0000313" key="4">
    <source>
        <dbReference type="Proteomes" id="UP000554837"/>
    </source>
</evidence>
<dbReference type="AlphaFoldDB" id="A0A840S7B6"/>
<dbReference type="Pfam" id="PF07940">
    <property type="entry name" value="Hepar_II_III_C"/>
    <property type="match status" value="1"/>
</dbReference>
<comment type="subcellular location">
    <subcellularLocation>
        <location evidence="1">Cell envelope</location>
    </subcellularLocation>
</comment>
<feature type="domain" description="Heparinase II/III-like C-terminal" evidence="2">
    <location>
        <begin position="536"/>
        <end position="727"/>
    </location>
</feature>
<dbReference type="Gene3D" id="1.50.10.100">
    <property type="entry name" value="Chondroitin AC/alginate lyase"/>
    <property type="match status" value="1"/>
</dbReference>
<keyword evidence="4" id="KW-1185">Reference proteome</keyword>
<sequence>MTVHSPAAVVRKGSVLLPLALGLLLAGCQQPKQRDVDVEEIHRDPPAISGACPALVADWLQRMPSAERRIEPADCTRLAATPLFAWGEPKDRMSGTPFVLNVRRAGGAVVSSRTGLLEPRARLDQALSVGDYEWAVSYTSTSGNSVNTQWRRFGIEQLTRTLTSNLGTNAQSSANATSAFELPDGQAMVSLVAARSRPRMLAAGSSYAAIRSASLQGDHLPVLAALRSRCSWLGSLALPTNPDTANSATARNLVQTARTERFNIETLALVGQLDSNATLLAQAKARLLSLAAWSPSGLSSEEKAVQANREIYLALAQGIDLLGSTLTSSERSTVALSLRARVLKAANSLSLLDRVPYDAISQTNLRYITQALMLSLGLAEFPEAQAQLVRFWDLNLSQANLWSSDGSFGNGIAYAWYNLNSAAPFAAAVRVISGVNLYRLSHYARMGEQLIAFTAPNWPQTSAFGDEQENRQLYDFYSPSSYRLHAQQTRSPLDAWYWQAKPGNLSKPSDVNVWQLLLLGADNSPLPAPSAPSVNDWFSPDTGLAALHMDIKRGDRTSVFFRASRHGLYAHSQADQNALVYVSQGQPLLVNAGYYPYYNSPHHKNTRASRFKNTLSFDGGFGQSENAANLGVRPGDPIQSMDANGALIRTQSLGTLSAVTGDATAAYRALDLARFVWRPTLSNAVRSVVMDKANGVTLVYDWATSDVPRQWELNFHSPNSFAVNAATVSAQNGGASVCMDRYGPATGFSQTQAWEVAPETNLPAQAHARFATLSKSVEFAHLMVLRDGCRNLPVQVTQSGTLVSVVVAGRQIAQFDKRALGLTP</sequence>
<evidence type="ECO:0000313" key="3">
    <source>
        <dbReference type="EMBL" id="MBB5204350.1"/>
    </source>
</evidence>
<evidence type="ECO:0000259" key="2">
    <source>
        <dbReference type="Pfam" id="PF07940"/>
    </source>
</evidence>
<dbReference type="InterPro" id="IPR012480">
    <property type="entry name" value="Hepar_II_III_C"/>
</dbReference>
<comment type="caution">
    <text evidence="3">The sequence shown here is derived from an EMBL/GenBank/DDBJ whole genome shotgun (WGS) entry which is preliminary data.</text>
</comment>
<evidence type="ECO:0000256" key="1">
    <source>
        <dbReference type="ARBA" id="ARBA00004196"/>
    </source>
</evidence>
<dbReference type="EMBL" id="JACHHO010000002">
    <property type="protein sequence ID" value="MBB5204350.1"/>
    <property type="molecule type" value="Genomic_DNA"/>
</dbReference>
<dbReference type="Proteomes" id="UP000554837">
    <property type="component" value="Unassembled WGS sequence"/>
</dbReference>
<dbReference type="Gene3D" id="2.70.98.70">
    <property type="match status" value="1"/>
</dbReference>
<name>A0A840S7B6_9BURK</name>
<accession>A0A840S7B6</accession>
<dbReference type="GO" id="GO:0016829">
    <property type="term" value="F:lyase activity"/>
    <property type="evidence" value="ECO:0007669"/>
    <property type="project" value="InterPro"/>
</dbReference>
<reference evidence="3 4" key="1">
    <citation type="submission" date="2020-08" db="EMBL/GenBank/DDBJ databases">
        <title>Genomic Encyclopedia of Type Strains, Phase IV (KMG-IV): sequencing the most valuable type-strain genomes for metagenomic binning, comparative biology and taxonomic classification.</title>
        <authorList>
            <person name="Goeker M."/>
        </authorList>
    </citation>
    <scope>NUCLEOTIDE SEQUENCE [LARGE SCALE GENOMIC DNA]</scope>
    <source>
        <strain evidence="3 4">DSM 23958</strain>
    </source>
</reference>